<dbReference type="OrthoDB" id="259935at2759"/>
<keyword evidence="4" id="KW-0507">mRNA processing</keyword>
<dbReference type="GO" id="GO:0006397">
    <property type="term" value="P:mRNA processing"/>
    <property type="evidence" value="ECO:0007669"/>
    <property type="project" value="UniProtKB-KW"/>
</dbReference>
<dbReference type="GO" id="GO:0003723">
    <property type="term" value="F:RNA binding"/>
    <property type="evidence" value="ECO:0007669"/>
    <property type="project" value="TreeGrafter"/>
</dbReference>
<dbReference type="STRING" id="35525.A0A164RJQ0"/>
<feature type="zinc finger region" description="C3H1-type" evidence="18">
    <location>
        <begin position="195"/>
        <end position="219"/>
    </location>
</feature>
<dbReference type="InterPro" id="IPR013785">
    <property type="entry name" value="Aldolase_TIM"/>
</dbReference>
<dbReference type="GO" id="GO:0050660">
    <property type="term" value="F:flavin adenine dinucleotide binding"/>
    <property type="evidence" value="ECO:0007669"/>
    <property type="project" value="UniProtKB-UniRule"/>
</dbReference>
<dbReference type="Gene3D" id="4.10.1000.10">
    <property type="entry name" value="Zinc finger, CCCH-type"/>
    <property type="match status" value="1"/>
</dbReference>
<sequence length="672" mass="76679">MIMSLATMAANSRPDGTLLNSTEIIDFFLIRRRSKETEIQMEKESNQAEGDLPIKKANEIDKNELEVKKQKEMDPNELGIKKEYLLSIRERVLCTELLSEKDRVLIDGSEKSNENVADSIQKGDLKSMSVKLKGQNKNRPPPMRFDISERICPSLVDVAVDEEPLACPYNPNCRYRHDVVEYMKERKPDVLPGGCPNYQNNGRCSRGISCLFGEEHVTPEGRNKKNPNPISPGSEYYNFLSKDLQKSLRKKTYNFKKAENIVKKNNKNQCKDEVSKNVKGTVDEAETELVHEEPAAKKIKVEIGPITDEDIISLKPDEKKKIDWKGKLYLAPLTTVGNLPFRRLCKKLGADITCGEMAMAESLVGGGHQEWALVRKHKSEDLFGVQICGANPYILGKCTQLLEENTEVDFIDLNLGCPIDMVYQKGAGSGLMRRRGPLESSIKTMSQLLKIPFTVKMRMGVYTDHPFAHQLVEKCRDWGVSMVTVHGRSREQRYTRLADWDYIRSCVKAADPMPIFGNGDLMSYEDYERVVEQSGVAGVMIARGALIKPWIFTEIKERRHWDISSSERFQYMKDFCNYGLEHWGSDSQGVERTRRFLLEWQSFAHRYVPVGLLERPPQKMNLRPPPFRGRDDLETLLGSPNAGDWVRICEMFLGPAPDGFQFLPKHKANSWK</sequence>
<gene>
    <name evidence="21" type="ORF">APZ42_027373</name>
</gene>
<dbReference type="InterPro" id="IPR000571">
    <property type="entry name" value="Znf_CCCH"/>
</dbReference>
<evidence type="ECO:0000256" key="18">
    <source>
        <dbReference type="PROSITE-ProRule" id="PRU00723"/>
    </source>
</evidence>
<evidence type="ECO:0000256" key="5">
    <source>
        <dbReference type="ARBA" id="ARBA00022694"/>
    </source>
</evidence>
<evidence type="ECO:0000256" key="13">
    <source>
        <dbReference type="ARBA" id="ARBA00045365"/>
    </source>
</evidence>
<feature type="domain" description="C3H1-type" evidence="20">
    <location>
        <begin position="195"/>
        <end position="219"/>
    </location>
</feature>
<evidence type="ECO:0000256" key="16">
    <source>
        <dbReference type="ARBA" id="ARBA00049447"/>
    </source>
</evidence>
<organism evidence="21 22">
    <name type="scientific">Daphnia magna</name>
    <dbReference type="NCBI Taxonomy" id="35525"/>
    <lineage>
        <taxon>Eukaryota</taxon>
        <taxon>Metazoa</taxon>
        <taxon>Ecdysozoa</taxon>
        <taxon>Arthropoda</taxon>
        <taxon>Crustacea</taxon>
        <taxon>Branchiopoda</taxon>
        <taxon>Diplostraca</taxon>
        <taxon>Cladocera</taxon>
        <taxon>Anomopoda</taxon>
        <taxon>Daphniidae</taxon>
        <taxon>Daphnia</taxon>
    </lineage>
</organism>
<keyword evidence="10" id="KW-0521">NADP</keyword>
<evidence type="ECO:0000256" key="2">
    <source>
        <dbReference type="ARBA" id="ARBA00022630"/>
    </source>
</evidence>
<evidence type="ECO:0000313" key="21">
    <source>
        <dbReference type="EMBL" id="KZS08720.1"/>
    </source>
</evidence>
<evidence type="ECO:0000256" key="17">
    <source>
        <dbReference type="ARBA" id="ARBA00049513"/>
    </source>
</evidence>
<evidence type="ECO:0000313" key="22">
    <source>
        <dbReference type="Proteomes" id="UP000076858"/>
    </source>
</evidence>
<dbReference type="Gene3D" id="3.20.20.70">
    <property type="entry name" value="Aldolase class I"/>
    <property type="match status" value="1"/>
</dbReference>
<evidence type="ECO:0000256" key="6">
    <source>
        <dbReference type="ARBA" id="ARBA00022723"/>
    </source>
</evidence>
<keyword evidence="7" id="KW-0677">Repeat</keyword>
<comment type="similarity">
    <text evidence="19">Belongs to the dus family. Dus3 subfamily.</text>
</comment>
<evidence type="ECO:0000256" key="19">
    <source>
        <dbReference type="RuleBase" id="RU291113"/>
    </source>
</evidence>
<keyword evidence="11 19" id="KW-0560">Oxidoreductase</keyword>
<evidence type="ECO:0000256" key="3">
    <source>
        <dbReference type="ARBA" id="ARBA00022643"/>
    </source>
</evidence>
<dbReference type="FunFam" id="3.20.20.70:FF:000067">
    <property type="entry name" value="tRNA-dihydrouridine(47) synthase [NAD(P)(+)]"/>
    <property type="match status" value="1"/>
</dbReference>
<keyword evidence="2 19" id="KW-0285">Flavoprotein</keyword>
<comment type="catalytic activity">
    <reaction evidence="15">
        <text>a 5,6-dihydrouridine in mRNA + NAD(+) = a uridine in mRNA + NADH + H(+)</text>
        <dbReference type="Rhea" id="RHEA:69851"/>
        <dbReference type="Rhea" id="RHEA-COMP:14658"/>
        <dbReference type="Rhea" id="RHEA-COMP:17789"/>
        <dbReference type="ChEBI" id="CHEBI:15378"/>
        <dbReference type="ChEBI" id="CHEBI:57540"/>
        <dbReference type="ChEBI" id="CHEBI:57945"/>
        <dbReference type="ChEBI" id="CHEBI:65315"/>
        <dbReference type="ChEBI" id="CHEBI:74443"/>
    </reaction>
    <physiologicalReaction direction="right-to-left" evidence="15">
        <dbReference type="Rhea" id="RHEA:69853"/>
    </physiologicalReaction>
</comment>
<dbReference type="Pfam" id="PF01207">
    <property type="entry name" value="Dus"/>
    <property type="match status" value="1"/>
</dbReference>
<dbReference type="PROSITE" id="PS50103">
    <property type="entry name" value="ZF_C3H1"/>
    <property type="match status" value="2"/>
</dbReference>
<dbReference type="Pfam" id="PF25585">
    <property type="entry name" value="zf-CCCH_DUS3L"/>
    <property type="match status" value="1"/>
</dbReference>
<dbReference type="CDD" id="cd02801">
    <property type="entry name" value="DUS_like_FMN"/>
    <property type="match status" value="1"/>
</dbReference>
<dbReference type="EMBL" id="LRGB01002190">
    <property type="protein sequence ID" value="KZS08720.1"/>
    <property type="molecule type" value="Genomic_DNA"/>
</dbReference>
<name>A0A164RJQ0_9CRUS</name>
<evidence type="ECO:0000259" key="20">
    <source>
        <dbReference type="PROSITE" id="PS50103"/>
    </source>
</evidence>
<comment type="catalytic activity">
    <reaction evidence="17">
        <text>5,6-dihydrouridine(47) in tRNA + NADP(+) = uridine(47) in tRNA + NADPH + H(+)</text>
        <dbReference type="Rhea" id="RHEA:53360"/>
        <dbReference type="Rhea" id="RHEA-COMP:13539"/>
        <dbReference type="Rhea" id="RHEA-COMP:13540"/>
        <dbReference type="ChEBI" id="CHEBI:15378"/>
        <dbReference type="ChEBI" id="CHEBI:57783"/>
        <dbReference type="ChEBI" id="CHEBI:58349"/>
        <dbReference type="ChEBI" id="CHEBI:65315"/>
        <dbReference type="ChEBI" id="CHEBI:74443"/>
        <dbReference type="EC" id="1.3.1.89"/>
    </reaction>
    <physiologicalReaction direction="right-to-left" evidence="17">
        <dbReference type="Rhea" id="RHEA:53362"/>
    </physiologicalReaction>
</comment>
<keyword evidence="5 19" id="KW-0819">tRNA processing</keyword>
<dbReference type="SUPFAM" id="SSF51395">
    <property type="entry name" value="FMN-linked oxidoreductases"/>
    <property type="match status" value="1"/>
</dbReference>
<feature type="domain" description="C3H1-type" evidence="20">
    <location>
        <begin position="146"/>
        <end position="180"/>
    </location>
</feature>
<dbReference type="GO" id="GO:0106414">
    <property type="term" value="F:mRNA dihydrouridine synthase activity"/>
    <property type="evidence" value="ECO:0007669"/>
    <property type="project" value="RHEA"/>
</dbReference>
<dbReference type="InterPro" id="IPR018517">
    <property type="entry name" value="tRNA_hU_synthase_CS"/>
</dbReference>
<proteinExistence type="inferred from homology"/>
<keyword evidence="6 18" id="KW-0479">Metal-binding</keyword>
<evidence type="ECO:0000256" key="1">
    <source>
        <dbReference type="ARBA" id="ARBA00001917"/>
    </source>
</evidence>
<comment type="caution">
    <text evidence="21">The sequence shown here is derived from an EMBL/GenBank/DDBJ whole genome shotgun (WGS) entry which is preliminary data.</text>
</comment>
<dbReference type="AlphaFoldDB" id="A0A164RJQ0"/>
<keyword evidence="22" id="KW-1185">Reference proteome</keyword>
<protein>
    <recommendedName>
        <fullName evidence="19">tRNA-dihydrouridine(47) synthase [NAD(P)(+)]</fullName>
        <ecNumber evidence="19">1.3.1.-</ecNumber>
    </recommendedName>
    <alternativeName>
        <fullName evidence="19">tRNA-dihydrouridine synthase 3</fullName>
    </alternativeName>
</protein>
<comment type="catalytic activity">
    <reaction evidence="16">
        <text>a 5,6-dihydrouridine in mRNA + NADP(+) = a uridine in mRNA + NADPH + H(+)</text>
        <dbReference type="Rhea" id="RHEA:69855"/>
        <dbReference type="Rhea" id="RHEA-COMP:14658"/>
        <dbReference type="Rhea" id="RHEA-COMP:17789"/>
        <dbReference type="ChEBI" id="CHEBI:15378"/>
        <dbReference type="ChEBI" id="CHEBI:57783"/>
        <dbReference type="ChEBI" id="CHEBI:58349"/>
        <dbReference type="ChEBI" id="CHEBI:65315"/>
        <dbReference type="ChEBI" id="CHEBI:74443"/>
    </reaction>
    <physiologicalReaction direction="right-to-left" evidence="16">
        <dbReference type="Rhea" id="RHEA:69857"/>
    </physiologicalReaction>
</comment>
<comment type="cofactor">
    <cofactor evidence="1 19">
        <name>FMN</name>
        <dbReference type="ChEBI" id="CHEBI:58210"/>
    </cofactor>
</comment>
<evidence type="ECO:0000256" key="11">
    <source>
        <dbReference type="ARBA" id="ARBA00023002"/>
    </source>
</evidence>
<dbReference type="InterPro" id="IPR035587">
    <property type="entry name" value="DUS-like_FMN-bd"/>
</dbReference>
<comment type="catalytic activity">
    <reaction evidence="14">
        <text>5,6-dihydrouridine(47) in tRNA + NAD(+) = uridine(47) in tRNA + NADH + H(+)</text>
        <dbReference type="Rhea" id="RHEA:53364"/>
        <dbReference type="Rhea" id="RHEA-COMP:13539"/>
        <dbReference type="Rhea" id="RHEA-COMP:13540"/>
        <dbReference type="ChEBI" id="CHEBI:15378"/>
        <dbReference type="ChEBI" id="CHEBI:57540"/>
        <dbReference type="ChEBI" id="CHEBI:57945"/>
        <dbReference type="ChEBI" id="CHEBI:65315"/>
        <dbReference type="ChEBI" id="CHEBI:74443"/>
        <dbReference type="EC" id="1.3.1.89"/>
    </reaction>
    <physiologicalReaction direction="right-to-left" evidence="14">
        <dbReference type="Rhea" id="RHEA:53366"/>
    </physiologicalReaction>
</comment>
<dbReference type="EC" id="1.3.1.-" evidence="19"/>
<accession>A0A164RJQ0</accession>
<dbReference type="PANTHER" id="PTHR45846">
    <property type="entry name" value="TRNA-DIHYDROURIDINE(47) SYNTHASE [NAD(P)(+)]-LIKE"/>
    <property type="match status" value="1"/>
</dbReference>
<dbReference type="GO" id="GO:0102265">
    <property type="term" value="F:tRNA-dihydrouridine47 synthase activity"/>
    <property type="evidence" value="ECO:0007669"/>
    <property type="project" value="UniProtKB-EC"/>
</dbReference>
<feature type="zinc finger region" description="C3H1-type" evidence="18">
    <location>
        <begin position="146"/>
        <end position="180"/>
    </location>
</feature>
<keyword evidence="12" id="KW-0520">NAD</keyword>
<keyword evidence="9 18" id="KW-0862">Zinc</keyword>
<comment type="function">
    <text evidence="13">Catalyzes the synthesis of dihydrouridine, a modified base, in various RNAs, such as tRNAs, mRNAs and some long non-coding RNAs (lncRNAs). Mainly modifies the uridine in position 47 (U47) in the D-loop of most cytoplasmic tRNAs. Also able to mediate the formation of dihydrouridine in some mRNAs, thereby regulating their translation.</text>
</comment>
<keyword evidence="3 19" id="KW-0288">FMN</keyword>
<dbReference type="Proteomes" id="UP000076858">
    <property type="component" value="Unassembled WGS sequence"/>
</dbReference>
<keyword evidence="8 18" id="KW-0863">Zinc-finger</keyword>
<dbReference type="PANTHER" id="PTHR45846:SF1">
    <property type="entry name" value="TRNA-DIHYDROURIDINE(47) SYNTHASE [NAD(P)(+)]-LIKE"/>
    <property type="match status" value="1"/>
</dbReference>
<evidence type="ECO:0000256" key="15">
    <source>
        <dbReference type="ARBA" id="ARBA00048342"/>
    </source>
</evidence>
<evidence type="ECO:0000256" key="4">
    <source>
        <dbReference type="ARBA" id="ARBA00022664"/>
    </source>
</evidence>
<reference evidence="21 22" key="1">
    <citation type="submission" date="2016-03" db="EMBL/GenBank/DDBJ databases">
        <title>EvidentialGene: Evidence-directed Construction of Genes on Genomes.</title>
        <authorList>
            <person name="Gilbert D.G."/>
            <person name="Choi J.-H."/>
            <person name="Mockaitis K."/>
            <person name="Colbourne J."/>
            <person name="Pfrender M."/>
        </authorList>
    </citation>
    <scope>NUCLEOTIDE SEQUENCE [LARGE SCALE GENOMIC DNA]</scope>
    <source>
        <strain evidence="21 22">Xinb3</strain>
        <tissue evidence="21">Complete organism</tissue>
    </source>
</reference>
<dbReference type="PROSITE" id="PS01136">
    <property type="entry name" value="UPF0034"/>
    <property type="match status" value="1"/>
</dbReference>
<evidence type="ECO:0000256" key="7">
    <source>
        <dbReference type="ARBA" id="ARBA00022737"/>
    </source>
</evidence>
<evidence type="ECO:0000256" key="14">
    <source>
        <dbReference type="ARBA" id="ARBA00048266"/>
    </source>
</evidence>
<evidence type="ECO:0000256" key="8">
    <source>
        <dbReference type="ARBA" id="ARBA00022771"/>
    </source>
</evidence>
<dbReference type="GO" id="GO:0008270">
    <property type="term" value="F:zinc ion binding"/>
    <property type="evidence" value="ECO:0007669"/>
    <property type="project" value="UniProtKB-KW"/>
</dbReference>
<evidence type="ECO:0000256" key="12">
    <source>
        <dbReference type="ARBA" id="ARBA00023027"/>
    </source>
</evidence>
<evidence type="ECO:0000256" key="9">
    <source>
        <dbReference type="ARBA" id="ARBA00022833"/>
    </source>
</evidence>
<evidence type="ECO:0000256" key="10">
    <source>
        <dbReference type="ARBA" id="ARBA00022857"/>
    </source>
</evidence>